<accession>A0A3S8ZPB9</accession>
<feature type="domain" description="Ysc84 actin-binding" evidence="2">
    <location>
        <begin position="109"/>
        <end position="198"/>
    </location>
</feature>
<sequence>MQLRSIVFVISSLFALPVLADSAVKQSSADSSAEQKTPAERRAAIDQTAQETLAQIYKKYPKAKSQIAKAPAYAVFRTGGFQAVFVGAGGGDGVAVAKGKRTYMNMLQGKVGLGLGAKETREVWVFTSKDAYNKFIYSGWSASGEVGAAAKAGQSGAQIAGAKHLSKDVYVYQFTENGLTAEVTVNGAKYMVSDELNKQ</sequence>
<dbReference type="OrthoDB" id="117166at2"/>
<dbReference type="KEGG" id="iod:EJO50_01710"/>
<dbReference type="Pfam" id="PF04366">
    <property type="entry name" value="Ysc84"/>
    <property type="match status" value="1"/>
</dbReference>
<dbReference type="RefSeq" id="WP_125971287.1">
    <property type="nucleotide sequence ID" value="NZ_CP034433.1"/>
</dbReference>
<evidence type="ECO:0000313" key="4">
    <source>
        <dbReference type="Proteomes" id="UP000282438"/>
    </source>
</evidence>
<dbReference type="Proteomes" id="UP000282438">
    <property type="component" value="Chromosome"/>
</dbReference>
<keyword evidence="4" id="KW-1185">Reference proteome</keyword>
<keyword evidence="1" id="KW-0732">Signal</keyword>
<feature type="signal peptide" evidence="1">
    <location>
        <begin position="1"/>
        <end position="20"/>
    </location>
</feature>
<reference evidence="3 4" key="1">
    <citation type="submission" date="2018-12" db="EMBL/GenBank/DDBJ databases">
        <title>Complete genome sequence of Iodobacter sp. H11R3.</title>
        <authorList>
            <person name="Bae J.-W."/>
        </authorList>
    </citation>
    <scope>NUCLEOTIDE SEQUENCE [LARGE SCALE GENOMIC DNA]</scope>
    <source>
        <strain evidence="3 4">H11R3</strain>
    </source>
</reference>
<evidence type="ECO:0000259" key="2">
    <source>
        <dbReference type="Pfam" id="PF04366"/>
    </source>
</evidence>
<protein>
    <recommendedName>
        <fullName evidence="2">Ysc84 actin-binding domain-containing protein</fullName>
    </recommendedName>
</protein>
<evidence type="ECO:0000313" key="3">
    <source>
        <dbReference type="EMBL" id="AZN35315.1"/>
    </source>
</evidence>
<feature type="chain" id="PRO_5019525184" description="Ysc84 actin-binding domain-containing protein" evidence="1">
    <location>
        <begin position="21"/>
        <end position="199"/>
    </location>
</feature>
<proteinExistence type="predicted"/>
<name>A0A3S8ZPB9_9NEIS</name>
<dbReference type="AlphaFoldDB" id="A0A3S8ZPB9"/>
<organism evidence="3 4">
    <name type="scientific">Iodobacter ciconiae</name>
    <dbReference type="NCBI Taxonomy" id="2496266"/>
    <lineage>
        <taxon>Bacteria</taxon>
        <taxon>Pseudomonadati</taxon>
        <taxon>Pseudomonadota</taxon>
        <taxon>Betaproteobacteria</taxon>
        <taxon>Neisseriales</taxon>
        <taxon>Chitinibacteraceae</taxon>
        <taxon>Iodobacter</taxon>
    </lineage>
</organism>
<evidence type="ECO:0000256" key="1">
    <source>
        <dbReference type="SAM" id="SignalP"/>
    </source>
</evidence>
<dbReference type="EMBL" id="CP034433">
    <property type="protein sequence ID" value="AZN35315.1"/>
    <property type="molecule type" value="Genomic_DNA"/>
</dbReference>
<gene>
    <name evidence="3" type="ORF">EJO50_01710</name>
</gene>
<dbReference type="InterPro" id="IPR007461">
    <property type="entry name" value="Ysc84_actin-binding"/>
</dbReference>